<evidence type="ECO:0000313" key="2">
    <source>
        <dbReference type="EMBL" id="SKB42874.1"/>
    </source>
</evidence>
<protein>
    <submittedName>
        <fullName evidence="2">Uncharacterized protein</fullName>
    </submittedName>
</protein>
<dbReference type="AlphaFoldDB" id="A0A1T5B6I0"/>
<feature type="transmembrane region" description="Helical" evidence="1">
    <location>
        <begin position="9"/>
        <end position="31"/>
    </location>
</feature>
<reference evidence="3" key="1">
    <citation type="submission" date="2017-02" db="EMBL/GenBank/DDBJ databases">
        <authorList>
            <person name="Varghese N."/>
            <person name="Submissions S."/>
        </authorList>
    </citation>
    <scope>NUCLEOTIDE SEQUENCE [LARGE SCALE GENOMIC DNA]</scope>
    <source>
        <strain evidence="3">DSM 22385</strain>
    </source>
</reference>
<proteinExistence type="predicted"/>
<dbReference type="EMBL" id="FUYR01000001">
    <property type="protein sequence ID" value="SKB42874.1"/>
    <property type="molecule type" value="Genomic_DNA"/>
</dbReference>
<feature type="transmembrane region" description="Helical" evidence="1">
    <location>
        <begin position="37"/>
        <end position="53"/>
    </location>
</feature>
<name>A0A1T5B6I0_9SPHI</name>
<keyword evidence="1" id="KW-0812">Transmembrane</keyword>
<keyword evidence="1" id="KW-1133">Transmembrane helix</keyword>
<sequence>MKPSAPNKILWAIALIAGILGIVGHLTSVTYISENSFILLLVGFVLLAIGTSFKGT</sequence>
<dbReference type="Proteomes" id="UP000189981">
    <property type="component" value="Unassembled WGS sequence"/>
</dbReference>
<evidence type="ECO:0000313" key="3">
    <source>
        <dbReference type="Proteomes" id="UP000189981"/>
    </source>
</evidence>
<keyword evidence="1" id="KW-0472">Membrane</keyword>
<gene>
    <name evidence="2" type="ORF">SAMN05661099_1361</name>
</gene>
<organism evidence="2 3">
    <name type="scientific">Daejeonella lutea</name>
    <dbReference type="NCBI Taxonomy" id="572036"/>
    <lineage>
        <taxon>Bacteria</taxon>
        <taxon>Pseudomonadati</taxon>
        <taxon>Bacteroidota</taxon>
        <taxon>Sphingobacteriia</taxon>
        <taxon>Sphingobacteriales</taxon>
        <taxon>Sphingobacteriaceae</taxon>
        <taxon>Daejeonella</taxon>
    </lineage>
</organism>
<keyword evidence="3" id="KW-1185">Reference proteome</keyword>
<dbReference type="RefSeq" id="WP_170878397.1">
    <property type="nucleotide sequence ID" value="NZ_FUYR01000001.1"/>
</dbReference>
<evidence type="ECO:0000256" key="1">
    <source>
        <dbReference type="SAM" id="Phobius"/>
    </source>
</evidence>
<accession>A0A1T5B6I0</accession>